<dbReference type="AlphaFoldDB" id="A0A6V7UHF1"/>
<evidence type="ECO:0000313" key="2">
    <source>
        <dbReference type="Proteomes" id="UP000580250"/>
    </source>
</evidence>
<gene>
    <name evidence="1" type="ORF">MENT_LOCUS12020</name>
</gene>
<proteinExistence type="predicted"/>
<organism evidence="1 2">
    <name type="scientific">Meloidogyne enterolobii</name>
    <name type="common">Root-knot nematode worm</name>
    <name type="synonym">Meloidogyne mayaguensis</name>
    <dbReference type="NCBI Taxonomy" id="390850"/>
    <lineage>
        <taxon>Eukaryota</taxon>
        <taxon>Metazoa</taxon>
        <taxon>Ecdysozoa</taxon>
        <taxon>Nematoda</taxon>
        <taxon>Chromadorea</taxon>
        <taxon>Rhabditida</taxon>
        <taxon>Tylenchina</taxon>
        <taxon>Tylenchomorpha</taxon>
        <taxon>Tylenchoidea</taxon>
        <taxon>Meloidogynidae</taxon>
        <taxon>Meloidogyninae</taxon>
        <taxon>Meloidogyne</taxon>
    </lineage>
</organism>
<evidence type="ECO:0000313" key="1">
    <source>
        <dbReference type="EMBL" id="CAD2155826.1"/>
    </source>
</evidence>
<protein>
    <submittedName>
        <fullName evidence="1">Uncharacterized protein</fullName>
    </submittedName>
</protein>
<accession>A0A6V7UHF1</accession>
<dbReference type="Proteomes" id="UP000580250">
    <property type="component" value="Unassembled WGS sequence"/>
</dbReference>
<dbReference type="EMBL" id="CAJEWN010000060">
    <property type="protein sequence ID" value="CAD2155826.1"/>
    <property type="molecule type" value="Genomic_DNA"/>
</dbReference>
<reference evidence="1 2" key="1">
    <citation type="submission" date="2020-08" db="EMBL/GenBank/DDBJ databases">
        <authorList>
            <person name="Koutsovoulos G."/>
            <person name="Danchin GJ E."/>
        </authorList>
    </citation>
    <scope>NUCLEOTIDE SEQUENCE [LARGE SCALE GENOMIC DNA]</scope>
</reference>
<name>A0A6V7UHF1_MELEN</name>
<sequence length="65" mass="7640">MKTLQIPKTFKLLQHPQKSIQIRHLSSDSYAQLILQYTMAYAENSFMAKALFRSYEASITQLFRI</sequence>
<comment type="caution">
    <text evidence="1">The sequence shown here is derived from an EMBL/GenBank/DDBJ whole genome shotgun (WGS) entry which is preliminary data.</text>
</comment>